<dbReference type="InterPro" id="IPR050346">
    <property type="entry name" value="FMO-like"/>
</dbReference>
<evidence type="ECO:0000256" key="2">
    <source>
        <dbReference type="ARBA" id="ARBA00022630"/>
    </source>
</evidence>
<comment type="similarity">
    <text evidence="1">Belongs to the FMO family.</text>
</comment>
<dbReference type="Pfam" id="PF13450">
    <property type="entry name" value="NAD_binding_8"/>
    <property type="match status" value="1"/>
</dbReference>
<evidence type="ECO:0000256" key="1">
    <source>
        <dbReference type="ARBA" id="ARBA00009183"/>
    </source>
</evidence>
<evidence type="ECO:0000313" key="6">
    <source>
        <dbReference type="EMBL" id="KAL1852847.1"/>
    </source>
</evidence>
<comment type="caution">
    <text evidence="6">The sequence shown here is derived from an EMBL/GenBank/DDBJ whole genome shotgun (WGS) entry which is preliminary data.</text>
</comment>
<proteinExistence type="inferred from homology"/>
<evidence type="ECO:0000256" key="4">
    <source>
        <dbReference type="ARBA" id="ARBA00022857"/>
    </source>
</evidence>
<dbReference type="Pfam" id="PF00743">
    <property type="entry name" value="FMO-like"/>
    <property type="match status" value="2"/>
</dbReference>
<dbReference type="Proteomes" id="UP001583177">
    <property type="component" value="Unassembled WGS sequence"/>
</dbReference>
<dbReference type="InterPro" id="IPR020946">
    <property type="entry name" value="Flavin_mOase-like"/>
</dbReference>
<dbReference type="PANTHER" id="PTHR23023">
    <property type="entry name" value="DIMETHYLANILINE MONOOXYGENASE"/>
    <property type="match status" value="1"/>
</dbReference>
<reference evidence="6 7" key="1">
    <citation type="journal article" date="2024" name="IMA Fungus">
        <title>IMA Genome - F19 : A genome assembly and annotation guide to empower mycologists, including annotated draft genome sequences of Ceratocystis pirilliformis, Diaporthe australafricana, Fusarium ophioides, Paecilomyces lecythidis, and Sporothrix stenoceras.</title>
        <authorList>
            <person name="Aylward J."/>
            <person name="Wilson A.M."/>
            <person name="Visagie C.M."/>
            <person name="Spraker J."/>
            <person name="Barnes I."/>
            <person name="Buitendag C."/>
            <person name="Ceriani C."/>
            <person name="Del Mar Angel L."/>
            <person name="du Plessis D."/>
            <person name="Fuchs T."/>
            <person name="Gasser K."/>
            <person name="Kramer D."/>
            <person name="Li W."/>
            <person name="Munsamy K."/>
            <person name="Piso A."/>
            <person name="Price J.L."/>
            <person name="Sonnekus B."/>
            <person name="Thomas C."/>
            <person name="van der Nest A."/>
            <person name="van Dijk A."/>
            <person name="van Heerden A."/>
            <person name="van Vuuren N."/>
            <person name="Yilmaz N."/>
            <person name="Duong T.A."/>
            <person name="van der Merwe N.A."/>
            <person name="Wingfield M.J."/>
            <person name="Wingfield B.D."/>
        </authorList>
    </citation>
    <scope>NUCLEOTIDE SEQUENCE [LARGE SCALE GENOMIC DNA]</scope>
    <source>
        <strain evidence="6 7">CMW 18300</strain>
    </source>
</reference>
<organism evidence="6 7">
    <name type="scientific">Diaporthe australafricana</name>
    <dbReference type="NCBI Taxonomy" id="127596"/>
    <lineage>
        <taxon>Eukaryota</taxon>
        <taxon>Fungi</taxon>
        <taxon>Dikarya</taxon>
        <taxon>Ascomycota</taxon>
        <taxon>Pezizomycotina</taxon>
        <taxon>Sordariomycetes</taxon>
        <taxon>Sordariomycetidae</taxon>
        <taxon>Diaporthales</taxon>
        <taxon>Diaporthaceae</taxon>
        <taxon>Diaporthe</taxon>
    </lineage>
</organism>
<dbReference type="SUPFAM" id="SSF51905">
    <property type="entry name" value="FAD/NAD(P)-binding domain"/>
    <property type="match status" value="2"/>
</dbReference>
<dbReference type="Gene3D" id="3.50.50.60">
    <property type="entry name" value="FAD/NAD(P)-binding domain"/>
    <property type="match status" value="2"/>
</dbReference>
<dbReference type="PRINTS" id="PR00370">
    <property type="entry name" value="FMOXYGENASE"/>
</dbReference>
<evidence type="ECO:0000313" key="7">
    <source>
        <dbReference type="Proteomes" id="UP001583177"/>
    </source>
</evidence>
<name>A0ABR3W4G3_9PEZI</name>
<protein>
    <submittedName>
        <fullName evidence="6">Monooxygenase</fullName>
    </submittedName>
</protein>
<keyword evidence="3" id="KW-0274">FAD</keyword>
<evidence type="ECO:0000256" key="3">
    <source>
        <dbReference type="ARBA" id="ARBA00022827"/>
    </source>
</evidence>
<keyword evidence="5" id="KW-0560">Oxidoreductase</keyword>
<gene>
    <name evidence="6" type="primary">FMO1_2</name>
    <name evidence="6" type="ORF">Daus18300_012010</name>
</gene>
<keyword evidence="6" id="KW-0503">Monooxygenase</keyword>
<dbReference type="InterPro" id="IPR000960">
    <property type="entry name" value="Flavin_mOase"/>
</dbReference>
<dbReference type="EMBL" id="JAWRVE010000155">
    <property type="protein sequence ID" value="KAL1852847.1"/>
    <property type="molecule type" value="Genomic_DNA"/>
</dbReference>
<dbReference type="InterPro" id="IPR036188">
    <property type="entry name" value="FAD/NAD-bd_sf"/>
</dbReference>
<accession>A0ABR3W4G3</accession>
<keyword evidence="4" id="KW-0521">NADP</keyword>
<keyword evidence="2" id="KW-0285">Flavoprotein</keyword>
<dbReference type="GO" id="GO:0004497">
    <property type="term" value="F:monooxygenase activity"/>
    <property type="evidence" value="ECO:0007669"/>
    <property type="project" value="UniProtKB-KW"/>
</dbReference>
<keyword evidence="7" id="KW-1185">Reference proteome</keyword>
<evidence type="ECO:0000256" key="5">
    <source>
        <dbReference type="ARBA" id="ARBA00023002"/>
    </source>
</evidence>
<sequence length="475" mass="53180">MGSVDSGTFDVKRIAIIGAGPCGLSAAKYLVAQQAFDSVVVFEQNTEVGGVWYYSREPSASLHVPQVSPFCPPDAPVKDPNGDAPLFASPMYQLLNTNIPWTISMEFLFYLLAFFASLGVSIKWPVVQEYLVQYSQDVRHLIRFSTQVKTVSLRREGSNDRWDIETENLLDGKKSKDTFDAVVVANGHYATPFIPDVKNIKEFNAAHPGVVSHAKTYRVPEDYTGKKVLVVGNASSGLDIASQISRHSKSPLLLSVHEPTPDENLDHVRAEEVPAIEEFLVEEKGVRFTDGRVEKDLDAILYCTGYLFSFPFLESLTPGLVSDGARVYGLYKHLFNIDHPTLVFPGLPIRVVPFPVSEAEAAVFARVWSNSLALPPVKEMSQWEEEEAKRRGKSFHVFPKLGDAELLDEFHDWVKKSASSRGKEPPVWNDEQKWERTIYVEAKLKFETTGRKAKSLKELGFPYQPPSEVNKQDIV</sequence>